<dbReference type="InterPro" id="IPR029044">
    <property type="entry name" value="Nucleotide-diphossugar_trans"/>
</dbReference>
<dbReference type="InterPro" id="IPR001173">
    <property type="entry name" value="Glyco_trans_2-like"/>
</dbReference>
<evidence type="ECO:0000259" key="4">
    <source>
        <dbReference type="Pfam" id="PF00535"/>
    </source>
</evidence>
<accession>A0A918RSH9</accession>
<evidence type="ECO:0000256" key="1">
    <source>
        <dbReference type="ARBA" id="ARBA00006739"/>
    </source>
</evidence>
<dbReference type="EMBL" id="BMXA01000002">
    <property type="protein sequence ID" value="GHA08519.1"/>
    <property type="molecule type" value="Genomic_DNA"/>
</dbReference>
<dbReference type="PANTHER" id="PTHR43685:SF5">
    <property type="entry name" value="GLYCOSYLTRANSFERASE EPSE-RELATED"/>
    <property type="match status" value="1"/>
</dbReference>
<dbReference type="RefSeq" id="WP_189399990.1">
    <property type="nucleotide sequence ID" value="NZ_BMXA01000002.1"/>
</dbReference>
<dbReference type="InterPro" id="IPR050834">
    <property type="entry name" value="Glycosyltransf_2"/>
</dbReference>
<proteinExistence type="inferred from homology"/>
<dbReference type="PANTHER" id="PTHR43685">
    <property type="entry name" value="GLYCOSYLTRANSFERASE"/>
    <property type="match status" value="1"/>
</dbReference>
<dbReference type="GO" id="GO:0016757">
    <property type="term" value="F:glycosyltransferase activity"/>
    <property type="evidence" value="ECO:0007669"/>
    <property type="project" value="UniProtKB-KW"/>
</dbReference>
<feature type="domain" description="Glycosyltransferase 2-like" evidence="4">
    <location>
        <begin position="7"/>
        <end position="171"/>
    </location>
</feature>
<dbReference type="AlphaFoldDB" id="A0A918RSH9"/>
<evidence type="ECO:0000313" key="5">
    <source>
        <dbReference type="EMBL" id="GHA08519.1"/>
    </source>
</evidence>
<dbReference type="Pfam" id="PF00535">
    <property type="entry name" value="Glycos_transf_2"/>
    <property type="match status" value="1"/>
</dbReference>
<evidence type="ECO:0000256" key="3">
    <source>
        <dbReference type="ARBA" id="ARBA00022679"/>
    </source>
</evidence>
<sequence length="340" mass="38237">MHNSGISVVMPVYNAGRYLQTAVDSILQQSHPLLELIIVDDGSTDQAIAHLDTDDRVRCVDSPSKGIVPALNQGIALAKYPYIARMDGDDIAAPRRLATQLAYLHHNPKIAIAGAKVALFADTGKLGGGYRHYQSWINQQCTPHAIERNMFVESCIPHPTAMFHRDVIDALGGYHDTPWPEDYDLWCRAHLRGFRFGKPDAEALLQWRDYPERTSRAQSRYNKSQFLACKAHYLSQYLQQIGQEECVIWGTGPTGLKLHDLLEHAGVHVRQFIDVNPKLQNRRKRGKPIWVINEPLKSHDLESLQPYTVVAVAARGAREKIHIALTSAGQTELRHFLFAA</sequence>
<organism evidence="5 6">
    <name type="scientific">Arenicella chitinivorans</name>
    <dbReference type="NCBI Taxonomy" id="1329800"/>
    <lineage>
        <taxon>Bacteria</taxon>
        <taxon>Pseudomonadati</taxon>
        <taxon>Pseudomonadota</taxon>
        <taxon>Gammaproteobacteria</taxon>
        <taxon>Arenicellales</taxon>
        <taxon>Arenicellaceae</taxon>
        <taxon>Arenicella</taxon>
    </lineage>
</organism>
<protein>
    <submittedName>
        <fullName evidence="5">Glycosyl transferase</fullName>
    </submittedName>
</protein>
<name>A0A918RSH9_9GAMM</name>
<reference evidence="5" key="1">
    <citation type="journal article" date="2014" name="Int. J. Syst. Evol. Microbiol.">
        <title>Complete genome sequence of Corynebacterium casei LMG S-19264T (=DSM 44701T), isolated from a smear-ripened cheese.</title>
        <authorList>
            <consortium name="US DOE Joint Genome Institute (JGI-PGF)"/>
            <person name="Walter F."/>
            <person name="Albersmeier A."/>
            <person name="Kalinowski J."/>
            <person name="Ruckert C."/>
        </authorList>
    </citation>
    <scope>NUCLEOTIDE SEQUENCE</scope>
    <source>
        <strain evidence="5">KCTC 12711</strain>
    </source>
</reference>
<dbReference type="SUPFAM" id="SSF53448">
    <property type="entry name" value="Nucleotide-diphospho-sugar transferases"/>
    <property type="match status" value="1"/>
</dbReference>
<dbReference type="Proteomes" id="UP000614811">
    <property type="component" value="Unassembled WGS sequence"/>
</dbReference>
<comment type="caution">
    <text evidence="5">The sequence shown here is derived from an EMBL/GenBank/DDBJ whole genome shotgun (WGS) entry which is preliminary data.</text>
</comment>
<evidence type="ECO:0000256" key="2">
    <source>
        <dbReference type="ARBA" id="ARBA00022676"/>
    </source>
</evidence>
<comment type="similarity">
    <text evidence="1">Belongs to the glycosyltransferase 2 family.</text>
</comment>
<evidence type="ECO:0000313" key="6">
    <source>
        <dbReference type="Proteomes" id="UP000614811"/>
    </source>
</evidence>
<dbReference type="Gene3D" id="3.90.550.10">
    <property type="entry name" value="Spore Coat Polysaccharide Biosynthesis Protein SpsA, Chain A"/>
    <property type="match status" value="1"/>
</dbReference>
<keyword evidence="6" id="KW-1185">Reference proteome</keyword>
<reference evidence="5" key="2">
    <citation type="submission" date="2020-09" db="EMBL/GenBank/DDBJ databases">
        <authorList>
            <person name="Sun Q."/>
            <person name="Kim S."/>
        </authorList>
    </citation>
    <scope>NUCLEOTIDE SEQUENCE</scope>
    <source>
        <strain evidence="5">KCTC 12711</strain>
    </source>
</reference>
<keyword evidence="2" id="KW-0328">Glycosyltransferase</keyword>
<gene>
    <name evidence="5" type="ORF">GCM10008090_17970</name>
</gene>
<keyword evidence="3 5" id="KW-0808">Transferase</keyword>